<dbReference type="InterPro" id="IPR037171">
    <property type="entry name" value="NagB/RpiA_transferase-like"/>
</dbReference>
<reference evidence="6 7" key="1">
    <citation type="submission" date="2019-01" db="EMBL/GenBank/DDBJ databases">
        <title>Altererythrobacter rhizovicinus sp. nov., isolated from the rhizosphere soil of Haloxylon ammodendron.</title>
        <authorList>
            <person name="Li H.-P."/>
            <person name="Gou J.-Y."/>
            <person name="Yao D."/>
            <person name="Han Q.-Q."/>
            <person name="Shao K.-Z."/>
            <person name="Zhao Q."/>
            <person name="Zhang J.-L."/>
        </authorList>
    </citation>
    <scope>NUCLEOTIDE SEQUENCE [LARGE SCALE GENOMIC DNA]</scope>
    <source>
        <strain evidence="6 7">AY-3R</strain>
    </source>
</reference>
<evidence type="ECO:0000256" key="3">
    <source>
        <dbReference type="ARBA" id="ARBA00022840"/>
    </source>
</evidence>
<feature type="binding site" evidence="4">
    <location>
        <position position="54"/>
    </location>
    <ligand>
        <name>substrate</name>
    </ligand>
</feature>
<evidence type="ECO:0000256" key="2">
    <source>
        <dbReference type="ARBA" id="ARBA00022741"/>
    </source>
</evidence>
<dbReference type="SUPFAM" id="SSF100950">
    <property type="entry name" value="NagB/RpiA/CoA transferase-like"/>
    <property type="match status" value="1"/>
</dbReference>
<evidence type="ECO:0000313" key="7">
    <source>
        <dbReference type="Proteomes" id="UP000293623"/>
    </source>
</evidence>
<evidence type="ECO:0000256" key="4">
    <source>
        <dbReference type="PIRSR" id="PIRSR006806-1"/>
    </source>
</evidence>
<sequence length="192" mass="21298">MQDMTKAELRKALRAARREHVAALPEQIRALVFHRPPAPLLERIPDGAAIGLYLAHPHEAPAASYARFFAERGHPVALPRFATREAPMEFARHTDPFGESDLVDGPFAIRQPAADAEAIEPQVLLMPLLGFTDRGDRLGQGGGHYDRWLAAHPDTLRIGLAWDSQLVDELPVEPHDMPLDLVVTPTRLYGPF</sequence>
<dbReference type="GO" id="GO:0035999">
    <property type="term" value="P:tetrahydrofolate interconversion"/>
    <property type="evidence" value="ECO:0007669"/>
    <property type="project" value="TreeGrafter"/>
</dbReference>
<dbReference type="PANTHER" id="PTHR23407:SF1">
    <property type="entry name" value="5-FORMYLTETRAHYDROFOLATE CYCLO-LIGASE"/>
    <property type="match status" value="1"/>
</dbReference>
<dbReference type="GO" id="GO:0046872">
    <property type="term" value="F:metal ion binding"/>
    <property type="evidence" value="ECO:0007669"/>
    <property type="project" value="UniProtKB-KW"/>
</dbReference>
<keyword evidence="7" id="KW-1185">Reference proteome</keyword>
<feature type="binding site" evidence="4">
    <location>
        <begin position="6"/>
        <end position="10"/>
    </location>
    <ligand>
        <name>ATP</name>
        <dbReference type="ChEBI" id="CHEBI:30616"/>
    </ligand>
</feature>
<dbReference type="EC" id="6.3.3.2" evidence="5"/>
<gene>
    <name evidence="6" type="ORF">ETX26_06160</name>
</gene>
<dbReference type="Gene3D" id="3.40.50.10420">
    <property type="entry name" value="NagB/RpiA/CoA transferase-like"/>
    <property type="match status" value="1"/>
</dbReference>
<comment type="cofactor">
    <cofactor evidence="5">
        <name>Mg(2+)</name>
        <dbReference type="ChEBI" id="CHEBI:18420"/>
    </cofactor>
</comment>
<feature type="binding site" evidence="4">
    <location>
        <position position="59"/>
    </location>
    <ligand>
        <name>substrate</name>
    </ligand>
</feature>
<keyword evidence="6" id="KW-0436">Ligase</keyword>
<dbReference type="PANTHER" id="PTHR23407">
    <property type="entry name" value="ATPASE INHIBITOR/5-FORMYLTETRAHYDROFOLATE CYCLO-LIGASE"/>
    <property type="match status" value="1"/>
</dbReference>
<dbReference type="Pfam" id="PF01812">
    <property type="entry name" value="5-FTHF_cyc-lig"/>
    <property type="match status" value="1"/>
</dbReference>
<dbReference type="GO" id="GO:0005524">
    <property type="term" value="F:ATP binding"/>
    <property type="evidence" value="ECO:0007669"/>
    <property type="project" value="UniProtKB-KW"/>
</dbReference>
<evidence type="ECO:0000256" key="5">
    <source>
        <dbReference type="RuleBase" id="RU361279"/>
    </source>
</evidence>
<dbReference type="AlphaFoldDB" id="A0A4Q2KRJ4"/>
<dbReference type="GO" id="GO:0030272">
    <property type="term" value="F:5-formyltetrahydrofolate cyclo-ligase activity"/>
    <property type="evidence" value="ECO:0007669"/>
    <property type="project" value="UniProtKB-EC"/>
</dbReference>
<keyword evidence="5" id="KW-0460">Magnesium</keyword>
<comment type="caution">
    <text evidence="6">The sequence shown here is derived from an EMBL/GenBank/DDBJ whole genome shotgun (WGS) entry which is preliminary data.</text>
</comment>
<dbReference type="InterPro" id="IPR024185">
    <property type="entry name" value="FTHF_cligase-like_sf"/>
</dbReference>
<feature type="binding site" evidence="4">
    <location>
        <begin position="137"/>
        <end position="145"/>
    </location>
    <ligand>
        <name>ATP</name>
        <dbReference type="ChEBI" id="CHEBI:30616"/>
    </ligand>
</feature>
<dbReference type="GO" id="GO:0009396">
    <property type="term" value="P:folic acid-containing compound biosynthetic process"/>
    <property type="evidence" value="ECO:0007669"/>
    <property type="project" value="TreeGrafter"/>
</dbReference>
<protein>
    <recommendedName>
        <fullName evidence="5">5-formyltetrahydrofolate cyclo-ligase</fullName>
        <ecNumber evidence="5">6.3.3.2</ecNumber>
    </recommendedName>
</protein>
<keyword evidence="3 4" id="KW-0067">ATP-binding</keyword>
<dbReference type="InterPro" id="IPR002698">
    <property type="entry name" value="FTHF_cligase"/>
</dbReference>
<dbReference type="NCBIfam" id="TIGR02727">
    <property type="entry name" value="MTHFS_bact"/>
    <property type="match status" value="1"/>
</dbReference>
<dbReference type="RefSeq" id="WP_129523757.1">
    <property type="nucleotide sequence ID" value="NZ_SDPV01000001.1"/>
</dbReference>
<keyword evidence="2 4" id="KW-0547">Nucleotide-binding</keyword>
<name>A0A4Q2KRJ4_9SPHN</name>
<proteinExistence type="inferred from homology"/>
<dbReference type="OrthoDB" id="9801938at2"/>
<dbReference type="EMBL" id="SDPV01000001">
    <property type="protein sequence ID" value="RXZ66283.1"/>
    <property type="molecule type" value="Genomic_DNA"/>
</dbReference>
<evidence type="ECO:0000256" key="1">
    <source>
        <dbReference type="ARBA" id="ARBA00010638"/>
    </source>
</evidence>
<comment type="catalytic activity">
    <reaction evidence="5">
        <text>(6S)-5-formyl-5,6,7,8-tetrahydrofolate + ATP = (6R)-5,10-methenyltetrahydrofolate + ADP + phosphate</text>
        <dbReference type="Rhea" id="RHEA:10488"/>
        <dbReference type="ChEBI" id="CHEBI:30616"/>
        <dbReference type="ChEBI" id="CHEBI:43474"/>
        <dbReference type="ChEBI" id="CHEBI:57455"/>
        <dbReference type="ChEBI" id="CHEBI:57457"/>
        <dbReference type="ChEBI" id="CHEBI:456216"/>
        <dbReference type="EC" id="6.3.3.2"/>
    </reaction>
</comment>
<dbReference type="Proteomes" id="UP000293623">
    <property type="component" value="Unassembled WGS sequence"/>
</dbReference>
<organism evidence="6 7">
    <name type="scientific">Pelagerythrobacter rhizovicinus</name>
    <dbReference type="NCBI Taxonomy" id="2268576"/>
    <lineage>
        <taxon>Bacteria</taxon>
        <taxon>Pseudomonadati</taxon>
        <taxon>Pseudomonadota</taxon>
        <taxon>Alphaproteobacteria</taxon>
        <taxon>Sphingomonadales</taxon>
        <taxon>Erythrobacteraceae</taxon>
        <taxon>Pelagerythrobacter</taxon>
    </lineage>
</organism>
<comment type="similarity">
    <text evidence="1 5">Belongs to the 5-formyltetrahydrofolate cyclo-ligase family.</text>
</comment>
<dbReference type="PIRSF" id="PIRSF006806">
    <property type="entry name" value="FTHF_cligase"/>
    <property type="match status" value="1"/>
</dbReference>
<keyword evidence="5" id="KW-0479">Metal-binding</keyword>
<accession>A0A4Q2KRJ4</accession>
<evidence type="ECO:0000313" key="6">
    <source>
        <dbReference type="EMBL" id="RXZ66283.1"/>
    </source>
</evidence>